<accession>A0A6C7E2Y5</accession>
<reference evidence="1 2" key="1">
    <citation type="journal article" date="2013" name="Int. J. Syst. Evol. Microbiol.">
        <title>Ilumatobacter nonamiense sp. nov. and Ilumatobacter coccineum sp. nov., isolated from seashore sand.</title>
        <authorList>
            <person name="Matsumoto A."/>
            <person name="Kasai H."/>
            <person name="Matsuo Y."/>
            <person name="Shizuri Y."/>
            <person name="Ichikawa N."/>
            <person name="Fujita N."/>
            <person name="Omura S."/>
            <person name="Takahashi Y."/>
        </authorList>
    </citation>
    <scope>NUCLEOTIDE SEQUENCE [LARGE SCALE GENOMIC DNA]</scope>
    <source>
        <strain evidence="2">NBRC 103263 / KCTC 29153 / YM16-304</strain>
    </source>
</reference>
<dbReference type="Proteomes" id="UP000011863">
    <property type="component" value="Chromosome"/>
</dbReference>
<dbReference type="InterPro" id="IPR029058">
    <property type="entry name" value="AB_hydrolase_fold"/>
</dbReference>
<sequence>MSLRQSVRFAWVALALDEAGFLAFATDHRGHGRTGQDGPTRSVTSETLVSGGLVADVA</sequence>
<dbReference type="SUPFAM" id="SSF53474">
    <property type="entry name" value="alpha/beta-Hydrolases"/>
    <property type="match status" value="1"/>
</dbReference>
<proteinExistence type="predicted"/>
<dbReference type="EMBL" id="AP012057">
    <property type="protein sequence ID" value="BAN00752.1"/>
    <property type="molecule type" value="Genomic_DNA"/>
</dbReference>
<dbReference type="AlphaFoldDB" id="A0A6C7E2Y5"/>
<dbReference type="Gene3D" id="3.40.50.1820">
    <property type="entry name" value="alpha/beta hydrolase"/>
    <property type="match status" value="1"/>
</dbReference>
<evidence type="ECO:0000313" key="2">
    <source>
        <dbReference type="Proteomes" id="UP000011863"/>
    </source>
</evidence>
<name>A0A6C7E2Y5_ILUCY</name>
<protein>
    <submittedName>
        <fullName evidence="1">Uncharacterized protein</fullName>
    </submittedName>
</protein>
<dbReference type="KEGG" id="aym:YM304_04380"/>
<keyword evidence="2" id="KW-1185">Reference proteome</keyword>
<evidence type="ECO:0000313" key="1">
    <source>
        <dbReference type="EMBL" id="BAN00752.1"/>
    </source>
</evidence>
<gene>
    <name evidence="1" type="ORF">YM304_04380</name>
</gene>
<organism evidence="1 2">
    <name type="scientific">Ilumatobacter coccineus (strain NBRC 103263 / KCTC 29153 / YM16-304)</name>
    <dbReference type="NCBI Taxonomy" id="1313172"/>
    <lineage>
        <taxon>Bacteria</taxon>
        <taxon>Bacillati</taxon>
        <taxon>Actinomycetota</taxon>
        <taxon>Acidimicrobiia</taxon>
        <taxon>Acidimicrobiales</taxon>
        <taxon>Ilumatobacteraceae</taxon>
        <taxon>Ilumatobacter</taxon>
    </lineage>
</organism>